<proteinExistence type="predicted"/>
<accession>A0A452QDR5</accession>
<reference evidence="1" key="3">
    <citation type="submission" date="2025-09" db="UniProtKB">
        <authorList>
            <consortium name="Ensembl"/>
        </authorList>
    </citation>
    <scope>IDENTIFICATION</scope>
</reference>
<sequence>MSHLNLDEKQPHFVHLPQTHKVKFMTWGDLKTTTQKAKEILPQTGKPSTSENMFLAKAYVTTLPSECRGELPSGNFVANGRLVT</sequence>
<evidence type="ECO:0000313" key="2">
    <source>
        <dbReference type="Proteomes" id="UP000291022"/>
    </source>
</evidence>
<keyword evidence="2" id="KW-1185">Reference proteome</keyword>
<dbReference type="Ensembl" id="ENSUAMT00000002859.1">
    <property type="protein sequence ID" value="ENSUAMP00000002506.1"/>
    <property type="gene ID" value="ENSUAMG00000002298.1"/>
</dbReference>
<dbReference type="Proteomes" id="UP000291022">
    <property type="component" value="Unassembled WGS sequence"/>
</dbReference>
<organism evidence="1 2">
    <name type="scientific">Ursus americanus</name>
    <name type="common">American black bear</name>
    <name type="synonym">Euarctos americanus</name>
    <dbReference type="NCBI Taxonomy" id="9643"/>
    <lineage>
        <taxon>Eukaryota</taxon>
        <taxon>Metazoa</taxon>
        <taxon>Chordata</taxon>
        <taxon>Craniata</taxon>
        <taxon>Vertebrata</taxon>
        <taxon>Euteleostomi</taxon>
        <taxon>Mammalia</taxon>
        <taxon>Eutheria</taxon>
        <taxon>Laurasiatheria</taxon>
        <taxon>Carnivora</taxon>
        <taxon>Caniformia</taxon>
        <taxon>Ursidae</taxon>
        <taxon>Ursus</taxon>
    </lineage>
</organism>
<evidence type="ECO:0000313" key="1">
    <source>
        <dbReference type="Ensembl" id="ENSUAMP00000002506.1"/>
    </source>
</evidence>
<reference evidence="2" key="1">
    <citation type="submission" date="2016-06" db="EMBL/GenBank/DDBJ databases">
        <title>De novo assembly and RNA-Seq shows season-dependent expression and editing in black bear kidneys.</title>
        <authorList>
            <person name="Korstanje R."/>
            <person name="Srivastava A."/>
            <person name="Sarsani V.K."/>
            <person name="Sheehan S.M."/>
            <person name="Seger R.L."/>
            <person name="Barter M.E."/>
            <person name="Lindqvist C."/>
            <person name="Brody L.C."/>
            <person name="Mullikin J.C."/>
        </authorList>
    </citation>
    <scope>NUCLEOTIDE SEQUENCE [LARGE SCALE GENOMIC DNA]</scope>
</reference>
<dbReference type="AlphaFoldDB" id="A0A452QDR5"/>
<protein>
    <submittedName>
        <fullName evidence="1">Uncharacterized protein</fullName>
    </submittedName>
</protein>
<name>A0A452QDR5_URSAM</name>
<reference evidence="1" key="2">
    <citation type="submission" date="2025-08" db="UniProtKB">
        <authorList>
            <consortium name="Ensembl"/>
        </authorList>
    </citation>
    <scope>IDENTIFICATION</scope>
</reference>